<dbReference type="SUPFAM" id="SSF47928">
    <property type="entry name" value="N-terminal domain of the delta subunit of the F1F0-ATP synthase"/>
    <property type="match status" value="1"/>
</dbReference>
<evidence type="ECO:0000313" key="7">
    <source>
        <dbReference type="EMBL" id="SVA66204.1"/>
    </source>
</evidence>
<dbReference type="InterPro" id="IPR026015">
    <property type="entry name" value="ATP_synth_OSCP/delta_N_sf"/>
</dbReference>
<dbReference type="InterPro" id="IPR000711">
    <property type="entry name" value="ATPase_OSCP/dsu"/>
</dbReference>
<name>A0A381XN54_9ZZZZ</name>
<keyword evidence="3" id="KW-0375">Hydrogen ion transport</keyword>
<dbReference type="Gene3D" id="1.10.520.20">
    <property type="entry name" value="N-terminal domain of the delta subunit of the F1F0-ATP synthase"/>
    <property type="match status" value="1"/>
</dbReference>
<keyword evidence="5" id="KW-0472">Membrane</keyword>
<dbReference type="EMBL" id="UINC01015781">
    <property type="protein sequence ID" value="SVA66204.1"/>
    <property type="molecule type" value="Genomic_DNA"/>
</dbReference>
<protein>
    <submittedName>
        <fullName evidence="7">Uncharacterized protein</fullName>
    </submittedName>
</protein>
<evidence type="ECO:0000256" key="4">
    <source>
        <dbReference type="ARBA" id="ARBA00023065"/>
    </source>
</evidence>
<evidence type="ECO:0000256" key="5">
    <source>
        <dbReference type="ARBA" id="ARBA00023136"/>
    </source>
</evidence>
<reference evidence="7" key="1">
    <citation type="submission" date="2018-05" db="EMBL/GenBank/DDBJ databases">
        <authorList>
            <person name="Lanie J.A."/>
            <person name="Ng W.-L."/>
            <person name="Kazmierczak K.M."/>
            <person name="Andrzejewski T.M."/>
            <person name="Davidsen T.M."/>
            <person name="Wayne K.J."/>
            <person name="Tettelin H."/>
            <person name="Glass J.I."/>
            <person name="Rusch D."/>
            <person name="Podicherti R."/>
            <person name="Tsui H.-C.T."/>
            <person name="Winkler M.E."/>
        </authorList>
    </citation>
    <scope>NUCLEOTIDE SEQUENCE</scope>
</reference>
<sequence length="103" mass="11637">VNLETLARPYVRAMFEHSEGWSKDLNLLEEAVNNPKIDVLINSPHLAYKEKVGVLVALFRGQVESKTINFLKVLGSSKRLSLIPQINSEYKKLLAKKEDSSEV</sequence>
<keyword evidence="4" id="KW-0406">Ion transport</keyword>
<accession>A0A381XN54</accession>
<keyword evidence="2" id="KW-0813">Transport</keyword>
<evidence type="ECO:0000256" key="6">
    <source>
        <dbReference type="ARBA" id="ARBA00023310"/>
    </source>
</evidence>
<keyword evidence="6" id="KW-0066">ATP synthesis</keyword>
<organism evidence="7">
    <name type="scientific">marine metagenome</name>
    <dbReference type="NCBI Taxonomy" id="408172"/>
    <lineage>
        <taxon>unclassified sequences</taxon>
        <taxon>metagenomes</taxon>
        <taxon>ecological metagenomes</taxon>
    </lineage>
</organism>
<evidence type="ECO:0000256" key="1">
    <source>
        <dbReference type="ARBA" id="ARBA00004370"/>
    </source>
</evidence>
<dbReference type="GO" id="GO:0016020">
    <property type="term" value="C:membrane"/>
    <property type="evidence" value="ECO:0007669"/>
    <property type="project" value="UniProtKB-SubCell"/>
</dbReference>
<feature type="non-terminal residue" evidence="7">
    <location>
        <position position="103"/>
    </location>
</feature>
<dbReference type="GO" id="GO:0046933">
    <property type="term" value="F:proton-transporting ATP synthase activity, rotational mechanism"/>
    <property type="evidence" value="ECO:0007669"/>
    <property type="project" value="InterPro"/>
</dbReference>
<evidence type="ECO:0000256" key="2">
    <source>
        <dbReference type="ARBA" id="ARBA00022448"/>
    </source>
</evidence>
<evidence type="ECO:0000256" key="3">
    <source>
        <dbReference type="ARBA" id="ARBA00022781"/>
    </source>
</evidence>
<dbReference type="AlphaFoldDB" id="A0A381XN54"/>
<proteinExistence type="predicted"/>
<feature type="non-terminal residue" evidence="7">
    <location>
        <position position="1"/>
    </location>
</feature>
<gene>
    <name evidence="7" type="ORF">METZ01_LOCUS119058</name>
</gene>
<dbReference type="Pfam" id="PF00213">
    <property type="entry name" value="OSCP"/>
    <property type="match status" value="1"/>
</dbReference>
<comment type="subcellular location">
    <subcellularLocation>
        <location evidence="1">Membrane</location>
    </subcellularLocation>
</comment>